<organism evidence="2 3">
    <name type="scientific">Crucibulum laeve</name>
    <dbReference type="NCBI Taxonomy" id="68775"/>
    <lineage>
        <taxon>Eukaryota</taxon>
        <taxon>Fungi</taxon>
        <taxon>Dikarya</taxon>
        <taxon>Basidiomycota</taxon>
        <taxon>Agaricomycotina</taxon>
        <taxon>Agaricomycetes</taxon>
        <taxon>Agaricomycetidae</taxon>
        <taxon>Agaricales</taxon>
        <taxon>Agaricineae</taxon>
        <taxon>Nidulariaceae</taxon>
        <taxon>Crucibulum</taxon>
    </lineage>
</organism>
<feature type="transmembrane region" description="Helical" evidence="1">
    <location>
        <begin position="209"/>
        <end position="235"/>
    </location>
</feature>
<evidence type="ECO:0000256" key="1">
    <source>
        <dbReference type="SAM" id="Phobius"/>
    </source>
</evidence>
<proteinExistence type="predicted"/>
<sequence length="250" mass="28058">MSASFVPLSYNTTDPDVIRSQASEFLSAFDDSDANWEVDVESLPIKQGALIYGTSDNSRNTSVEVRFLRFRFPHVRFEWHIESPYSLVNLLPKKENIEIQVFWKAWARGGPFANLVAYGTCTDTLGLQRFIIKKRKFTVINVLHPELMTPIPYPLLRPPLQGHDDVLVFSTSQTIIQHLRSSQRAMSALAALSALLASLQPIVDRQSRIGGLILAGVGIVAATISVLSLVVDWMLKWIESNAARHRQQKT</sequence>
<protein>
    <submittedName>
        <fullName evidence="2">Uncharacterized protein</fullName>
    </submittedName>
</protein>
<dbReference type="Proteomes" id="UP000308652">
    <property type="component" value="Unassembled WGS sequence"/>
</dbReference>
<keyword evidence="1" id="KW-0812">Transmembrane</keyword>
<keyword evidence="3" id="KW-1185">Reference proteome</keyword>
<evidence type="ECO:0000313" key="2">
    <source>
        <dbReference type="EMBL" id="TFK38766.1"/>
    </source>
</evidence>
<dbReference type="EMBL" id="ML213602">
    <property type="protein sequence ID" value="TFK38766.1"/>
    <property type="molecule type" value="Genomic_DNA"/>
</dbReference>
<keyword evidence="1" id="KW-0472">Membrane</keyword>
<keyword evidence="1" id="KW-1133">Transmembrane helix</keyword>
<reference evidence="2 3" key="1">
    <citation type="journal article" date="2019" name="Nat. Ecol. Evol.">
        <title>Megaphylogeny resolves global patterns of mushroom evolution.</title>
        <authorList>
            <person name="Varga T."/>
            <person name="Krizsan K."/>
            <person name="Foldi C."/>
            <person name="Dima B."/>
            <person name="Sanchez-Garcia M."/>
            <person name="Sanchez-Ramirez S."/>
            <person name="Szollosi G.J."/>
            <person name="Szarkandi J.G."/>
            <person name="Papp V."/>
            <person name="Albert L."/>
            <person name="Andreopoulos W."/>
            <person name="Angelini C."/>
            <person name="Antonin V."/>
            <person name="Barry K.W."/>
            <person name="Bougher N.L."/>
            <person name="Buchanan P."/>
            <person name="Buyck B."/>
            <person name="Bense V."/>
            <person name="Catcheside P."/>
            <person name="Chovatia M."/>
            <person name="Cooper J."/>
            <person name="Damon W."/>
            <person name="Desjardin D."/>
            <person name="Finy P."/>
            <person name="Geml J."/>
            <person name="Haridas S."/>
            <person name="Hughes K."/>
            <person name="Justo A."/>
            <person name="Karasinski D."/>
            <person name="Kautmanova I."/>
            <person name="Kiss B."/>
            <person name="Kocsube S."/>
            <person name="Kotiranta H."/>
            <person name="LaButti K.M."/>
            <person name="Lechner B.E."/>
            <person name="Liimatainen K."/>
            <person name="Lipzen A."/>
            <person name="Lukacs Z."/>
            <person name="Mihaltcheva S."/>
            <person name="Morgado L.N."/>
            <person name="Niskanen T."/>
            <person name="Noordeloos M.E."/>
            <person name="Ohm R.A."/>
            <person name="Ortiz-Santana B."/>
            <person name="Ovrebo C."/>
            <person name="Racz N."/>
            <person name="Riley R."/>
            <person name="Savchenko A."/>
            <person name="Shiryaev A."/>
            <person name="Soop K."/>
            <person name="Spirin V."/>
            <person name="Szebenyi C."/>
            <person name="Tomsovsky M."/>
            <person name="Tulloss R.E."/>
            <person name="Uehling J."/>
            <person name="Grigoriev I.V."/>
            <person name="Vagvolgyi C."/>
            <person name="Papp T."/>
            <person name="Martin F.M."/>
            <person name="Miettinen O."/>
            <person name="Hibbett D.S."/>
            <person name="Nagy L.G."/>
        </authorList>
    </citation>
    <scope>NUCLEOTIDE SEQUENCE [LARGE SCALE GENOMIC DNA]</scope>
    <source>
        <strain evidence="2 3">CBS 166.37</strain>
    </source>
</reference>
<gene>
    <name evidence="2" type="ORF">BDQ12DRAFT_99658</name>
</gene>
<evidence type="ECO:0000313" key="3">
    <source>
        <dbReference type="Proteomes" id="UP000308652"/>
    </source>
</evidence>
<accession>A0A5C3M313</accession>
<name>A0A5C3M313_9AGAR</name>
<dbReference type="OrthoDB" id="3066270at2759"/>
<dbReference type="AlphaFoldDB" id="A0A5C3M313"/>